<dbReference type="InterPro" id="IPR031693">
    <property type="entry name" value="Sin3_C"/>
</dbReference>
<dbReference type="FunFam" id="1.20.1160.11:FF:000003">
    <property type="entry name" value="Paired amphipathic helix SIN3-like protein"/>
    <property type="match status" value="1"/>
</dbReference>
<proteinExistence type="predicted"/>
<feature type="compositionally biased region" description="Low complexity" evidence="8">
    <location>
        <begin position="601"/>
        <end position="616"/>
    </location>
</feature>
<feature type="compositionally biased region" description="Low complexity" evidence="8">
    <location>
        <begin position="402"/>
        <end position="418"/>
    </location>
</feature>
<evidence type="ECO:0000256" key="3">
    <source>
        <dbReference type="ARBA" id="ARBA00022737"/>
    </source>
</evidence>
<evidence type="ECO:0000256" key="4">
    <source>
        <dbReference type="ARBA" id="ARBA00023015"/>
    </source>
</evidence>
<dbReference type="Pfam" id="PF16879">
    <property type="entry name" value="Sin3a_C"/>
    <property type="match status" value="1"/>
</dbReference>
<dbReference type="Gene3D" id="1.20.1160.11">
    <property type="entry name" value="Paired amphipathic helix"/>
    <property type="match status" value="3"/>
</dbReference>
<evidence type="ECO:0000256" key="6">
    <source>
        <dbReference type="ARBA" id="ARBA00023242"/>
    </source>
</evidence>
<keyword evidence="11" id="KW-1185">Reference proteome</keyword>
<sequence>MNPSGNDNWHSAGGPPSHPGMDQLNQQPRPLGSFGQNPPQQGPSSQPAGPVLPPPAGPYHPVSQPSGHSLPGLAELSQGPGPHQPPPFGQHPQGPSHSAGHSLPGIGQAMQHPSPQPLNRERERDSREREMIERQRQEEIVHREREQREREREQQIQQMERQQREQQHHPVQSHTGSIPIHQPVASKVPNSIHGPNGLLSNLGANPPPNPPQSAMQSSGGPGGMYGPQIQHGEGTPRPYMQHPPQGPPGQPMLGYNGPAPQIPGGVAALAQGQQPILNDALSYLDQVKVRFVDQPDVYNRFLDIMKDFKSQAIDTPGVIQRVSTLFNGHPALIQGFNTFLPPGYRIECGTEDNPDAIRVTTPSGTNTLSMTRPRPSMESAGELGPSGGLHPGRPDYYDQSRPGWQQAQHQPQQGGIPPSYSPGARMMGPGIYGQQGQNQPQDAHYEYQSQQEQQASAAALAHQQQERGVSQLQSAVSAAAGGAGRPSMMQASPGAAQGPGITQPMSSLAGIGSGMLQGSQTDLNKRGPVEFNHAISYVNKIKNRFSSAPEIYKQFLEILQTYQRESKPIQDVYAQVTQLFNTAPDLLEDFKQFLPESAAHAKQQAQAARQAAEDAAPVSNVRGEPGYSTAGVLAQSQTPSRDVKMPPLGQFNVKDSAKDSKKRRGGPGAPGTLGSVPGPSTVDAARMTDAQARAQGLQVGNVNKRAKVHHTKPTQIEAPAVSPTLVPALPEPIPPTFSLTPNHDEFAFFDRVKKFIGNKQTFSEFLKLCNLYSTDLIDRNVLVKRAAGFIGSNQELMSWFKRFMHIDDPEDKVIDLKPKQDSGVVNLSHCRSLGPSYRLLPKRERQKPCSGRDQLCYSVLNDEWASHPTWESEDSGFVAHRKNQFEDALHRIEEDRHDYDHHIEACTRTIQLIEPIVQQLLVMSEAERAAFKLPPGLGGQSESIYQRVIKKIYDRQRGQKVIQDMFERPCHILPIVLFRLKQKCEEWKASQREWDKVWREQTQKAYWRSLDHQAIASRGSDKKLFVAKHIQHEIQAKFEEIRNLRKSGYQVPKHQFEFAFTDPAVIVDATHLLLIFIDRNSAGFGSDPQRVMAFIKDFIPIFYGMDRDTFHMYMNEVSNDTSPAEEVDEESVAPEDVSTIRGRRAVNGKKLDLLRDVLERRTERSNRGDKEGSASVSRDGTPDAVLIPSTPIPDPTEPFDVAELKWMEHPGQGNFNQQREYALNESYGKKVHHLYANLNIYCFFRTFEILYSRLLRIKLHEKDAHEDVRRALLPKAAHDLGMIDKLPTDLLYDCDPKANFYQQIVRMCEEVIKGDMEVSHLEETLRRYWLKSGYQLYNLEKMLAGIARFAGGIFNSDPKDKSVDIINLFFKERDREETTHNQEIQYRKQVERLVKDSDIYRITYDPATQHAKIQLMTAEDSTLENEELSQEARWSYYVSAYTMRDPTEGVPFSQMRMPLLKRNLPPKMEQDEEYNQYYRRLVNHDGLVIRICANSYHILYEPGSYDWWWRPPARTHESAEEKARGEAAVKERRRDRFMEKFVNNPSWAHGLSKDEVDESNQRFRSWIQGPDAGESAGAEKPEEAQPKEKEDTEMADAEQPSASESKE</sequence>
<keyword evidence="5" id="KW-0804">Transcription</keyword>
<reference evidence="10 11" key="1">
    <citation type="journal article" date="2018" name="Front. Microbiol.">
        <title>Genomic and genetic insights into a cosmopolitan fungus, Paecilomyces variotii (Eurotiales).</title>
        <authorList>
            <person name="Urquhart A.S."/>
            <person name="Mondo S.J."/>
            <person name="Makela M.R."/>
            <person name="Hane J.K."/>
            <person name="Wiebenga A."/>
            <person name="He G."/>
            <person name="Mihaltcheva S."/>
            <person name="Pangilinan J."/>
            <person name="Lipzen A."/>
            <person name="Barry K."/>
            <person name="de Vries R.P."/>
            <person name="Grigoriev I.V."/>
            <person name="Idnurm A."/>
        </authorList>
    </citation>
    <scope>NUCLEOTIDE SEQUENCE [LARGE SCALE GENOMIC DNA]</scope>
    <source>
        <strain evidence="10 11">CBS 101075</strain>
    </source>
</reference>
<feature type="region of interest" description="Disordered" evidence="8">
    <location>
        <begin position="601"/>
        <end position="682"/>
    </location>
</feature>
<evidence type="ECO:0000256" key="8">
    <source>
        <dbReference type="SAM" id="MobiDB-lite"/>
    </source>
</evidence>
<evidence type="ECO:0000256" key="5">
    <source>
        <dbReference type="ARBA" id="ARBA00023163"/>
    </source>
</evidence>
<dbReference type="GO" id="GO:0003714">
    <property type="term" value="F:transcription corepressor activity"/>
    <property type="evidence" value="ECO:0007669"/>
    <property type="project" value="InterPro"/>
</dbReference>
<dbReference type="InterPro" id="IPR036600">
    <property type="entry name" value="PAH_sf"/>
</dbReference>
<dbReference type="RefSeq" id="XP_028489640.1">
    <property type="nucleotide sequence ID" value="XM_028629114.1"/>
</dbReference>
<dbReference type="EMBL" id="RCNU01000001">
    <property type="protein sequence ID" value="RWQ99995.1"/>
    <property type="molecule type" value="Genomic_DNA"/>
</dbReference>
<keyword evidence="4" id="KW-0805">Transcription regulation</keyword>
<gene>
    <name evidence="10" type="ORF">C8Q69DRAFT_44618</name>
</gene>
<feature type="region of interest" description="Disordered" evidence="8">
    <location>
        <begin position="351"/>
        <end position="499"/>
    </location>
</feature>
<dbReference type="Pfam" id="PF08295">
    <property type="entry name" value="Sin3_corepress"/>
    <property type="match status" value="1"/>
</dbReference>
<evidence type="ECO:0000256" key="1">
    <source>
        <dbReference type="ARBA" id="ARBA00004123"/>
    </source>
</evidence>
<dbReference type="InterPro" id="IPR013194">
    <property type="entry name" value="HDAC_interact_dom"/>
</dbReference>
<dbReference type="GO" id="GO:0000122">
    <property type="term" value="P:negative regulation of transcription by RNA polymerase II"/>
    <property type="evidence" value="ECO:0007669"/>
    <property type="project" value="TreeGrafter"/>
</dbReference>
<evidence type="ECO:0000313" key="11">
    <source>
        <dbReference type="Proteomes" id="UP000283841"/>
    </source>
</evidence>
<evidence type="ECO:0000259" key="9">
    <source>
        <dbReference type="SMART" id="SM00761"/>
    </source>
</evidence>
<name>A0A443I7N2_BYSSP</name>
<dbReference type="SUPFAM" id="SSF47762">
    <property type="entry name" value="PAH2 domain"/>
    <property type="match status" value="3"/>
</dbReference>
<dbReference type="VEuPathDB" id="FungiDB:C8Q69DRAFT_44618"/>
<feature type="compositionally biased region" description="Polar residues" evidence="8">
    <location>
        <begin position="360"/>
        <end position="370"/>
    </location>
</feature>
<feature type="compositionally biased region" description="Low complexity" evidence="8">
    <location>
        <begin position="32"/>
        <end position="49"/>
    </location>
</feature>
<comment type="subcellular location">
    <subcellularLocation>
        <location evidence="1 7">Nucleus</location>
    </subcellularLocation>
</comment>
<keyword evidence="6 7" id="KW-0539">Nucleus</keyword>
<evidence type="ECO:0000313" key="10">
    <source>
        <dbReference type="EMBL" id="RWQ99995.1"/>
    </source>
</evidence>
<dbReference type="Proteomes" id="UP000283841">
    <property type="component" value="Unassembled WGS sequence"/>
</dbReference>
<dbReference type="FunFam" id="1.20.1160.11:FF:000002">
    <property type="entry name" value="Paired amphipathic helix protein SIN3"/>
    <property type="match status" value="1"/>
</dbReference>
<accession>A0A443I7N2</accession>
<feature type="region of interest" description="Disordered" evidence="8">
    <location>
        <begin position="1548"/>
        <end position="1607"/>
    </location>
</feature>
<feature type="compositionally biased region" description="Basic and acidic residues" evidence="8">
    <location>
        <begin position="1162"/>
        <end position="1172"/>
    </location>
</feature>
<feature type="compositionally biased region" description="Low complexity" evidence="8">
    <location>
        <begin position="446"/>
        <end position="480"/>
    </location>
</feature>
<feature type="region of interest" description="Disordered" evidence="8">
    <location>
        <begin position="1"/>
        <end position="259"/>
    </location>
</feature>
<dbReference type="InterPro" id="IPR003822">
    <property type="entry name" value="PAH"/>
</dbReference>
<dbReference type="Pfam" id="PF02671">
    <property type="entry name" value="PAH"/>
    <property type="match status" value="3"/>
</dbReference>
<dbReference type="GO" id="GO:0010628">
    <property type="term" value="P:positive regulation of gene expression"/>
    <property type="evidence" value="ECO:0007669"/>
    <property type="project" value="UniProtKB-ARBA"/>
</dbReference>
<feature type="compositionally biased region" description="Basic and acidic residues" evidence="8">
    <location>
        <begin position="119"/>
        <end position="154"/>
    </location>
</feature>
<feature type="domain" description="Histone deacetylase interacting" evidence="9">
    <location>
        <begin position="829"/>
        <end position="930"/>
    </location>
</feature>
<dbReference type="GO" id="GO:0033698">
    <property type="term" value="C:Rpd3L complex"/>
    <property type="evidence" value="ECO:0007669"/>
    <property type="project" value="UniProtKB-ARBA"/>
</dbReference>
<dbReference type="GeneID" id="39598391"/>
<evidence type="ECO:0000256" key="2">
    <source>
        <dbReference type="ARBA" id="ARBA00022491"/>
    </source>
</evidence>
<feature type="region of interest" description="Disordered" evidence="8">
    <location>
        <begin position="1162"/>
        <end position="1192"/>
    </location>
</feature>
<dbReference type="PANTHER" id="PTHR12346">
    <property type="entry name" value="SIN3B-RELATED"/>
    <property type="match status" value="1"/>
</dbReference>
<keyword evidence="3" id="KW-0677">Repeat</keyword>
<protein>
    <recommendedName>
        <fullName evidence="9">Histone deacetylase interacting domain-containing protein</fullName>
    </recommendedName>
</protein>
<organism evidence="10 11">
    <name type="scientific">Byssochlamys spectabilis</name>
    <name type="common">Paecilomyces variotii</name>
    <dbReference type="NCBI Taxonomy" id="264951"/>
    <lineage>
        <taxon>Eukaryota</taxon>
        <taxon>Fungi</taxon>
        <taxon>Dikarya</taxon>
        <taxon>Ascomycota</taxon>
        <taxon>Pezizomycotina</taxon>
        <taxon>Eurotiomycetes</taxon>
        <taxon>Eurotiomycetidae</taxon>
        <taxon>Eurotiales</taxon>
        <taxon>Thermoascaceae</taxon>
        <taxon>Paecilomyces</taxon>
    </lineage>
</organism>
<dbReference type="SMART" id="SM00761">
    <property type="entry name" value="HDAC_interact"/>
    <property type="match status" value="1"/>
</dbReference>
<evidence type="ECO:0000256" key="7">
    <source>
        <dbReference type="PROSITE-ProRule" id="PRU00810"/>
    </source>
</evidence>
<keyword evidence="2" id="KW-0678">Repressor</keyword>
<dbReference type="InterPro" id="IPR039774">
    <property type="entry name" value="Sin3-like"/>
</dbReference>
<dbReference type="STRING" id="264951.A0A443I7N2"/>
<dbReference type="PROSITE" id="PS51477">
    <property type="entry name" value="PAH"/>
    <property type="match status" value="2"/>
</dbReference>
<feature type="compositionally biased region" description="Basic and acidic residues" evidence="8">
    <location>
        <begin position="1577"/>
        <end position="1592"/>
    </location>
</feature>
<comment type="caution">
    <text evidence="10">The sequence shown here is derived from an EMBL/GenBank/DDBJ whole genome shotgun (WGS) entry which is preliminary data.</text>
</comment>
<dbReference type="PANTHER" id="PTHR12346:SF0">
    <property type="entry name" value="SIN3A, ISOFORM G"/>
    <property type="match status" value="1"/>
</dbReference>
<dbReference type="FunFam" id="1.20.1160.11:FF:000001">
    <property type="entry name" value="Paired amphipathic helix protein Sin3"/>
    <property type="match status" value="1"/>
</dbReference>